<gene>
    <name evidence="2" type="ORF">OQZ29_17595</name>
</gene>
<sequence>MKKKIVYIAHPIGGDVMNNCNSVLTIVKYLNLTNTDILPFAPYVVDVLALDDNDPEQRARGFENNKRLFDFVDEVWLYGGRISYGMQTEIEWAKEMNIPVIQKW</sequence>
<keyword evidence="3" id="KW-1185">Reference proteome</keyword>
<dbReference type="EMBL" id="JAPJUH010000005">
    <property type="protein sequence ID" value="MCX3266576.1"/>
    <property type="molecule type" value="Genomic_DNA"/>
</dbReference>
<feature type="domain" description="DUF7768" evidence="1">
    <location>
        <begin position="4"/>
        <end position="101"/>
    </location>
</feature>
<dbReference type="AlphaFoldDB" id="A0A9X3IA72"/>
<protein>
    <recommendedName>
        <fullName evidence="1">DUF7768 domain-containing protein</fullName>
    </recommendedName>
</protein>
<evidence type="ECO:0000313" key="2">
    <source>
        <dbReference type="EMBL" id="MCX3266576.1"/>
    </source>
</evidence>
<dbReference type="Pfam" id="PF24963">
    <property type="entry name" value="DUF7768"/>
    <property type="match status" value="1"/>
</dbReference>
<name>A0A9X3IA72_9SPHI</name>
<organism evidence="2 3">
    <name type="scientific">Pedobacter agri</name>
    <dbReference type="NCBI Taxonomy" id="454586"/>
    <lineage>
        <taxon>Bacteria</taxon>
        <taxon>Pseudomonadati</taxon>
        <taxon>Bacteroidota</taxon>
        <taxon>Sphingobacteriia</taxon>
        <taxon>Sphingobacteriales</taxon>
        <taxon>Sphingobacteriaceae</taxon>
        <taxon>Pedobacter</taxon>
    </lineage>
</organism>
<dbReference type="Proteomes" id="UP001142592">
    <property type="component" value="Unassembled WGS sequence"/>
</dbReference>
<evidence type="ECO:0000313" key="3">
    <source>
        <dbReference type="Proteomes" id="UP001142592"/>
    </source>
</evidence>
<reference evidence="2" key="1">
    <citation type="submission" date="2022-11" db="EMBL/GenBank/DDBJ databases">
        <authorList>
            <person name="Graham C."/>
            <person name="Newman J.D."/>
        </authorList>
    </citation>
    <scope>NUCLEOTIDE SEQUENCE</scope>
    <source>
        <strain evidence="2">DSM 19486</strain>
    </source>
</reference>
<comment type="caution">
    <text evidence="2">The sequence shown here is derived from an EMBL/GenBank/DDBJ whole genome shotgun (WGS) entry which is preliminary data.</text>
</comment>
<proteinExistence type="predicted"/>
<dbReference type="Gene3D" id="3.40.50.10400">
    <property type="entry name" value="Hypothetical protein PA1492"/>
    <property type="match status" value="1"/>
</dbReference>
<dbReference type="RefSeq" id="WP_010603270.1">
    <property type="nucleotide sequence ID" value="NZ_JAPJUH010000005.1"/>
</dbReference>
<evidence type="ECO:0000259" key="1">
    <source>
        <dbReference type="Pfam" id="PF24963"/>
    </source>
</evidence>
<accession>A0A9X3IA72</accession>
<dbReference type="InterPro" id="IPR056670">
    <property type="entry name" value="DUF7768"/>
</dbReference>